<dbReference type="AlphaFoldDB" id="A0A248UNV3"/>
<dbReference type="Proteomes" id="UP000215256">
    <property type="component" value="Plasmid unnamed1"/>
</dbReference>
<accession>A0A248UNV3</accession>
<keyword evidence="1" id="KW-0614">Plasmid</keyword>
<organism evidence="1 2">
    <name type="scientific">Ochrobactrum quorumnocens</name>
    <dbReference type="NCBI Taxonomy" id="271865"/>
    <lineage>
        <taxon>Bacteria</taxon>
        <taxon>Pseudomonadati</taxon>
        <taxon>Pseudomonadota</taxon>
        <taxon>Alphaproteobacteria</taxon>
        <taxon>Hyphomicrobiales</taxon>
        <taxon>Brucellaceae</taxon>
        <taxon>Brucella/Ochrobactrum group</taxon>
        <taxon>Ochrobactrum</taxon>
    </lineage>
</organism>
<protein>
    <submittedName>
        <fullName evidence="1">Transposase IS116/IS110/IS902 family domain protein</fullName>
    </submittedName>
</protein>
<reference evidence="1 2" key="1">
    <citation type="submission" date="2017-07" db="EMBL/GenBank/DDBJ databases">
        <title>Phylogenetic study on the rhizospheric bacterium Ochrobactrum sp. A44.</title>
        <authorList>
            <person name="Krzyzanowska D.M."/>
            <person name="Ossowicki A."/>
            <person name="Rajewska M."/>
            <person name="Maciag T."/>
            <person name="Kaczynski Z."/>
            <person name="Czerwicka M."/>
            <person name="Jafra S."/>
        </authorList>
    </citation>
    <scope>NUCLEOTIDE SEQUENCE [LARGE SCALE GENOMIC DNA]</scope>
    <source>
        <strain evidence="1 2">A44</strain>
        <plasmid evidence="1 2">unnamed1</plasmid>
    </source>
</reference>
<proteinExistence type="predicted"/>
<name>A0A248UNV3_9HYPH</name>
<geneLocation type="plasmid" evidence="1 2">
    <name>unnamed1</name>
</geneLocation>
<gene>
    <name evidence="1" type="ORF">CES85_3212</name>
</gene>
<sequence length="53" mass="5968">MPQLLKLATSAMGGRTGFHRNNALWLPGNKRQNLTHLSLRRGIGRRALPSQFQ</sequence>
<dbReference type="EMBL" id="CP022605">
    <property type="protein sequence ID" value="ASV88368.1"/>
    <property type="molecule type" value="Genomic_DNA"/>
</dbReference>
<evidence type="ECO:0000313" key="1">
    <source>
        <dbReference type="EMBL" id="ASV88368.1"/>
    </source>
</evidence>
<evidence type="ECO:0000313" key="2">
    <source>
        <dbReference type="Proteomes" id="UP000215256"/>
    </source>
</evidence>
<dbReference type="KEGG" id="och:CES85_3212"/>